<sequence>MTMSLSEQMPSLTSRIANLAQRLKLTGKTPRLVLERASRLQFAFEALPEPQPNIFWHEGPPLQHLVDLPRGALSGPVQEDKARAHLALTRLVTKVSEFHPQFDLRQIDGLSGQPLDDRIYPTFETFAATPACRKVRIISYRDFTRALNQALPRFEQRETIQLRQASWLGERIYWAGEQHTTTFAAAIAYARRRGLDTALPAELTDYRLDLAGIQTLHAAYHVLAMPASAWDDPAFVGLLLDGQVPYARLTLLRNASNSELLLLEKGHVTANALGEGLKVAGSPDVITYLKGLPQITRFRRGSPL</sequence>
<gene>
    <name evidence="1" type="ORF">G7026_17730</name>
</gene>
<reference evidence="1 2" key="1">
    <citation type="submission" date="2020-02" db="EMBL/GenBank/DDBJ databases">
        <title>Synteny-based analysis reveals conserved mechanism for high triclosan tolerance in Pseudomonas, as well as instances of horizontal transfer.</title>
        <authorList>
            <person name="Mcfarland A.G."/>
            <person name="Bertucci H.K."/>
            <person name="Litmann E."/>
            <person name="Shen J."/>
            <person name="Huttenhower C."/>
            <person name="Hartmann E.M."/>
        </authorList>
    </citation>
    <scope>NUCLEOTIDE SEQUENCE [LARGE SCALE GENOMIC DNA]</scope>
    <source>
        <strain evidence="1 2">115A1</strain>
    </source>
</reference>
<dbReference type="EMBL" id="JAAMRF010000009">
    <property type="protein sequence ID" value="MBA1275195.1"/>
    <property type="molecule type" value="Genomic_DNA"/>
</dbReference>
<evidence type="ECO:0000313" key="2">
    <source>
        <dbReference type="Proteomes" id="UP000786387"/>
    </source>
</evidence>
<protein>
    <submittedName>
        <fullName evidence="1">Uncharacterized protein</fullName>
    </submittedName>
</protein>
<comment type="caution">
    <text evidence="1">The sequence shown here is derived from an EMBL/GenBank/DDBJ whole genome shotgun (WGS) entry which is preliminary data.</text>
</comment>
<dbReference type="InterPro" id="IPR046507">
    <property type="entry name" value="DUF6685"/>
</dbReference>
<organism evidence="1 2">
    <name type="scientific">Stutzerimonas azotifigens</name>
    <dbReference type="NCBI Taxonomy" id="291995"/>
    <lineage>
        <taxon>Bacteria</taxon>
        <taxon>Pseudomonadati</taxon>
        <taxon>Pseudomonadota</taxon>
        <taxon>Gammaproteobacteria</taxon>
        <taxon>Pseudomonadales</taxon>
        <taxon>Pseudomonadaceae</taxon>
        <taxon>Stutzerimonas</taxon>
    </lineage>
</organism>
<dbReference type="Pfam" id="PF20390">
    <property type="entry name" value="DUF6685"/>
    <property type="match status" value="1"/>
</dbReference>
<keyword evidence="2" id="KW-1185">Reference proteome</keyword>
<accession>A0ABR5Z4P5</accession>
<proteinExistence type="predicted"/>
<evidence type="ECO:0000313" key="1">
    <source>
        <dbReference type="EMBL" id="MBA1275195.1"/>
    </source>
</evidence>
<name>A0ABR5Z4P5_9GAMM</name>
<dbReference type="Proteomes" id="UP000786387">
    <property type="component" value="Unassembled WGS sequence"/>
</dbReference>